<evidence type="ECO:0000256" key="5">
    <source>
        <dbReference type="ARBA" id="ARBA00023267"/>
    </source>
</evidence>
<evidence type="ECO:0000256" key="4">
    <source>
        <dbReference type="ARBA" id="ARBA00022840"/>
    </source>
</evidence>
<evidence type="ECO:0000313" key="8">
    <source>
        <dbReference type="Proteomes" id="UP000198327"/>
    </source>
</evidence>
<dbReference type="GO" id="GO:0004075">
    <property type="term" value="F:biotin carboxylase activity"/>
    <property type="evidence" value="ECO:0007669"/>
    <property type="project" value="UniProtKB-EC"/>
</dbReference>
<keyword evidence="2" id="KW-0436">Ligase</keyword>
<protein>
    <recommendedName>
        <fullName evidence="1">biotin carboxylase</fullName>
        <ecNumber evidence="1">6.3.4.14</ecNumber>
    </recommendedName>
</protein>
<dbReference type="PROSITE" id="PS50979">
    <property type="entry name" value="BC"/>
    <property type="match status" value="1"/>
</dbReference>
<dbReference type="InterPro" id="IPR011764">
    <property type="entry name" value="Biotin_carboxylation_dom"/>
</dbReference>
<dbReference type="InterPro" id="IPR016185">
    <property type="entry name" value="PreATP-grasp_dom_sf"/>
</dbReference>
<proteinExistence type="predicted"/>
<keyword evidence="4" id="KW-0067">ATP-binding</keyword>
<dbReference type="PANTHER" id="PTHR18866">
    <property type="entry name" value="CARBOXYLASE:PYRUVATE/ACETYL-COA/PROPIONYL-COA CARBOXYLASE"/>
    <property type="match status" value="1"/>
</dbReference>
<dbReference type="Proteomes" id="UP000198327">
    <property type="component" value="Unassembled WGS sequence"/>
</dbReference>
<evidence type="ECO:0000256" key="2">
    <source>
        <dbReference type="ARBA" id="ARBA00022598"/>
    </source>
</evidence>
<dbReference type="GO" id="GO:0005524">
    <property type="term" value="F:ATP binding"/>
    <property type="evidence" value="ECO:0007669"/>
    <property type="project" value="UniProtKB-KW"/>
</dbReference>
<dbReference type="EC" id="6.3.4.14" evidence="1"/>
<evidence type="ECO:0000256" key="3">
    <source>
        <dbReference type="ARBA" id="ARBA00022741"/>
    </source>
</evidence>
<accession>A0A239LWK8</accession>
<dbReference type="EMBL" id="FZOW01000014">
    <property type="protein sequence ID" value="SNT34660.1"/>
    <property type="molecule type" value="Genomic_DNA"/>
</dbReference>
<dbReference type="InterPro" id="IPR005481">
    <property type="entry name" value="BC-like_N"/>
</dbReference>
<organism evidence="7 8">
    <name type="scientific">Rhodococcoides kyotonense</name>
    <dbReference type="NCBI Taxonomy" id="398843"/>
    <lineage>
        <taxon>Bacteria</taxon>
        <taxon>Bacillati</taxon>
        <taxon>Actinomycetota</taxon>
        <taxon>Actinomycetes</taxon>
        <taxon>Mycobacteriales</taxon>
        <taxon>Nocardiaceae</taxon>
        <taxon>Rhodococcoides</taxon>
    </lineage>
</organism>
<dbReference type="InterPro" id="IPR050856">
    <property type="entry name" value="Biotin_carboxylase_complex"/>
</dbReference>
<dbReference type="Pfam" id="PF00289">
    <property type="entry name" value="Biotin_carb_N"/>
    <property type="match status" value="1"/>
</dbReference>
<feature type="non-terminal residue" evidence="7">
    <location>
        <position position="44"/>
    </location>
</feature>
<keyword evidence="5" id="KW-0092">Biotin</keyword>
<reference evidence="8" key="1">
    <citation type="submission" date="2017-06" db="EMBL/GenBank/DDBJ databases">
        <authorList>
            <person name="Varghese N."/>
            <person name="Submissions S."/>
        </authorList>
    </citation>
    <scope>NUCLEOTIDE SEQUENCE [LARGE SCALE GENOMIC DNA]</scope>
    <source>
        <strain evidence="8">JCM 23211</strain>
    </source>
</reference>
<keyword evidence="8" id="KW-1185">Reference proteome</keyword>
<keyword evidence="3" id="KW-0547">Nucleotide-binding</keyword>
<dbReference type="Gene3D" id="3.40.50.20">
    <property type="match status" value="1"/>
</dbReference>
<dbReference type="RefSeq" id="WP_141136528.1">
    <property type="nucleotide sequence ID" value="NZ_FZOW01000014.1"/>
</dbReference>
<dbReference type="SUPFAM" id="SSF52440">
    <property type="entry name" value="PreATP-grasp domain"/>
    <property type="match status" value="1"/>
</dbReference>
<dbReference type="AlphaFoldDB" id="A0A239LWK8"/>
<gene>
    <name evidence="7" type="ORF">SAMN05421642_114164</name>
</gene>
<sequence length="44" mass="4519">MPSHASARITKVLVANRGEIAVRVIRAAADAGLTSVAVYAEPDA</sequence>
<evidence type="ECO:0000259" key="6">
    <source>
        <dbReference type="PROSITE" id="PS50979"/>
    </source>
</evidence>
<name>A0A239LWK8_9NOCA</name>
<evidence type="ECO:0000313" key="7">
    <source>
        <dbReference type="EMBL" id="SNT34660.1"/>
    </source>
</evidence>
<evidence type="ECO:0000256" key="1">
    <source>
        <dbReference type="ARBA" id="ARBA00013263"/>
    </source>
</evidence>
<dbReference type="PANTHER" id="PTHR18866:SF33">
    <property type="entry name" value="METHYLCROTONOYL-COA CARBOXYLASE SUBUNIT ALPHA, MITOCHONDRIAL-RELATED"/>
    <property type="match status" value="1"/>
</dbReference>
<feature type="domain" description="Biotin carboxylation" evidence="6">
    <location>
        <begin position="8"/>
        <end position="44"/>
    </location>
</feature>